<organism evidence="2 3">
    <name type="scientific">Gemmata massiliana</name>
    <dbReference type="NCBI Taxonomy" id="1210884"/>
    <lineage>
        <taxon>Bacteria</taxon>
        <taxon>Pseudomonadati</taxon>
        <taxon>Planctomycetota</taxon>
        <taxon>Planctomycetia</taxon>
        <taxon>Gemmatales</taxon>
        <taxon>Gemmataceae</taxon>
        <taxon>Gemmata</taxon>
    </lineage>
</organism>
<evidence type="ECO:0000256" key="1">
    <source>
        <dbReference type="SAM" id="Phobius"/>
    </source>
</evidence>
<sequence>MIDPDDDFAPPRPRFRFRRLRKLAFWSLGLFAAIAVVLFLARWQMGRLGQRQLTVMTNRLDVDEPGWRLDAVLEAWKKAEPPPNENTAPLVLEIADRVPGEWKTWRGSREAALWEQISDNQLPSQDAIASARDQAAATSRMRAEARGLCGTRGGRFAVALEPDPLGTLVPHIEKCLTVTSLLRYDGHLSALEKEPNRGISSARAALAVARAIGDEPFLGSQSGRMMCATAAAQTAMQVLAWGEPNEGLAELQTELLAEAEVPYLRTGLRGLRGTVDALFRGLEDGTIPSEHWFWIKHANINEIGPEHTAAFRAYRALLPGDHAKALEILTAYHEATNRPPHEQLTALRAVPPPTGPPNEFRHVITWLVVPPYERYARAEPQLYVSELHLSEVAEAGLQCRANLLCAATGVACERFRLKNGRWPGALTDLVPAFLPAVPLNPFDGAPLGYRLFADRAAVYCFWPEAPTKTESPEEFRHGAAPGLGIGYRMWNADKRALPAKEK</sequence>
<name>A0A6P2DJ98_9BACT</name>
<dbReference type="KEGG" id="gms:SOIL9_77850"/>
<keyword evidence="1" id="KW-0472">Membrane</keyword>
<feature type="transmembrane region" description="Helical" evidence="1">
    <location>
        <begin position="23"/>
        <end position="43"/>
    </location>
</feature>
<accession>A0A6P2DJ98</accession>
<dbReference type="EMBL" id="LR593886">
    <property type="protein sequence ID" value="VTS01630.1"/>
    <property type="molecule type" value="Genomic_DNA"/>
</dbReference>
<evidence type="ECO:0000313" key="2">
    <source>
        <dbReference type="EMBL" id="VTS01630.1"/>
    </source>
</evidence>
<proteinExistence type="predicted"/>
<protein>
    <submittedName>
        <fullName evidence="2">Marine sediment metagenome DNA, contig: S01H4_S15368</fullName>
    </submittedName>
</protein>
<evidence type="ECO:0000313" key="3">
    <source>
        <dbReference type="Proteomes" id="UP000464178"/>
    </source>
</evidence>
<reference evidence="2 3" key="1">
    <citation type="submission" date="2019-05" db="EMBL/GenBank/DDBJ databases">
        <authorList>
            <consortium name="Science for Life Laboratories"/>
        </authorList>
    </citation>
    <scope>NUCLEOTIDE SEQUENCE [LARGE SCALE GENOMIC DNA]</scope>
    <source>
        <strain evidence="2">Soil9</strain>
    </source>
</reference>
<dbReference type="AlphaFoldDB" id="A0A6P2DJ98"/>
<keyword evidence="1" id="KW-0812">Transmembrane</keyword>
<gene>
    <name evidence="2" type="ORF">SOIL9_77850</name>
</gene>
<dbReference type="RefSeq" id="WP_162672510.1">
    <property type="nucleotide sequence ID" value="NZ_LR593886.1"/>
</dbReference>
<keyword evidence="3" id="KW-1185">Reference proteome</keyword>
<dbReference type="Proteomes" id="UP000464178">
    <property type="component" value="Chromosome"/>
</dbReference>
<keyword evidence="1" id="KW-1133">Transmembrane helix</keyword>